<dbReference type="Proteomes" id="UP000308092">
    <property type="component" value="Unassembled WGS sequence"/>
</dbReference>
<evidence type="ECO:0000313" key="2">
    <source>
        <dbReference type="Proteomes" id="UP000308092"/>
    </source>
</evidence>
<comment type="caution">
    <text evidence="1">The sequence shown here is derived from an EMBL/GenBank/DDBJ whole genome shotgun (WGS) entry which is preliminary data.</text>
</comment>
<reference evidence="1 2" key="1">
    <citation type="submission" date="2019-03" db="EMBL/GenBank/DDBJ databases">
        <title>The genome sequence of a newly discovered highly antifungal drug resistant Aspergillus species, Aspergillus tanneri NIH 1004.</title>
        <authorList>
            <person name="Mounaud S."/>
            <person name="Singh I."/>
            <person name="Joardar V."/>
            <person name="Pakala S."/>
            <person name="Pakala S."/>
            <person name="Venepally P."/>
            <person name="Hoover J."/>
            <person name="Nierman W."/>
            <person name="Chung J."/>
            <person name="Losada L."/>
        </authorList>
    </citation>
    <scope>NUCLEOTIDE SEQUENCE [LARGE SCALE GENOMIC DNA]</scope>
    <source>
        <strain evidence="1 2">NIH1004</strain>
    </source>
</reference>
<protein>
    <submittedName>
        <fullName evidence="1">Uncharacterized protein</fullName>
    </submittedName>
</protein>
<organism evidence="1 2">
    <name type="scientific">Aspergillus tanneri</name>
    <dbReference type="NCBI Taxonomy" id="1220188"/>
    <lineage>
        <taxon>Eukaryota</taxon>
        <taxon>Fungi</taxon>
        <taxon>Dikarya</taxon>
        <taxon>Ascomycota</taxon>
        <taxon>Pezizomycotina</taxon>
        <taxon>Eurotiomycetes</taxon>
        <taxon>Eurotiomycetidae</taxon>
        <taxon>Eurotiales</taxon>
        <taxon>Aspergillaceae</taxon>
        <taxon>Aspergillus</taxon>
        <taxon>Aspergillus subgen. Circumdati</taxon>
    </lineage>
</organism>
<accession>A0A4S3JNF5</accession>
<name>A0A4S3JNF5_9EURO</name>
<sequence length="82" mass="9014">MAEVFGIVAGAFGTCSLALELLEVTKSAQRYWRRVHDLPSISTEIANGLESVEQLLTVIRTLAIQEPGITIYLLAWNAANIR</sequence>
<keyword evidence="2" id="KW-1185">Reference proteome</keyword>
<dbReference type="AlphaFoldDB" id="A0A4S3JNF5"/>
<proteinExistence type="predicted"/>
<gene>
    <name evidence="1" type="ORF">EYZ11_003443</name>
</gene>
<evidence type="ECO:0000313" key="1">
    <source>
        <dbReference type="EMBL" id="THC97065.1"/>
    </source>
</evidence>
<dbReference type="EMBL" id="SOSA01000088">
    <property type="protein sequence ID" value="THC97065.1"/>
    <property type="molecule type" value="Genomic_DNA"/>
</dbReference>
<dbReference type="VEuPathDB" id="FungiDB:EYZ11_003443"/>